<dbReference type="PANTHER" id="PTHR11616:SF241">
    <property type="entry name" value="SODIUM- AND CHLORIDE-DEPENDENT GLYCINE TRANSPORTER 2"/>
    <property type="match status" value="1"/>
</dbReference>
<feature type="transmembrane region" description="Helical" evidence="8">
    <location>
        <begin position="860"/>
        <end position="880"/>
    </location>
</feature>
<evidence type="ECO:0000256" key="4">
    <source>
        <dbReference type="ARBA" id="ARBA00022847"/>
    </source>
</evidence>
<feature type="transmembrane region" description="Helical" evidence="8">
    <location>
        <begin position="330"/>
        <end position="350"/>
    </location>
</feature>
<evidence type="ECO:0000313" key="10">
    <source>
        <dbReference type="Proteomes" id="UP001303046"/>
    </source>
</evidence>
<name>A0ABR1BPR3_NECAM</name>
<gene>
    <name evidence="9" type="primary">Necator_chrI.g1341</name>
    <name evidence="9" type="ORF">RB195_005215</name>
</gene>
<feature type="compositionally biased region" description="Basic and acidic residues" evidence="7">
    <location>
        <begin position="149"/>
        <end position="162"/>
    </location>
</feature>
<feature type="compositionally biased region" description="Basic and acidic residues" evidence="7">
    <location>
        <begin position="38"/>
        <end position="83"/>
    </location>
</feature>
<comment type="caution">
    <text evidence="9">The sequence shown here is derived from an EMBL/GenBank/DDBJ whole genome shotgun (WGS) entry which is preliminary data.</text>
</comment>
<dbReference type="SUPFAM" id="SSF161070">
    <property type="entry name" value="SNF-like"/>
    <property type="match status" value="1"/>
</dbReference>
<evidence type="ECO:0000313" key="9">
    <source>
        <dbReference type="EMBL" id="KAK6727385.1"/>
    </source>
</evidence>
<accession>A0ABR1BPR3</accession>
<feature type="transmembrane region" description="Helical" evidence="8">
    <location>
        <begin position="587"/>
        <end position="610"/>
    </location>
</feature>
<feature type="transmembrane region" description="Helical" evidence="8">
    <location>
        <begin position="819"/>
        <end position="848"/>
    </location>
</feature>
<evidence type="ECO:0000256" key="5">
    <source>
        <dbReference type="ARBA" id="ARBA00022989"/>
    </source>
</evidence>
<organism evidence="9 10">
    <name type="scientific">Necator americanus</name>
    <name type="common">Human hookworm</name>
    <dbReference type="NCBI Taxonomy" id="51031"/>
    <lineage>
        <taxon>Eukaryota</taxon>
        <taxon>Metazoa</taxon>
        <taxon>Ecdysozoa</taxon>
        <taxon>Nematoda</taxon>
        <taxon>Chromadorea</taxon>
        <taxon>Rhabditida</taxon>
        <taxon>Rhabditina</taxon>
        <taxon>Rhabditomorpha</taxon>
        <taxon>Strongyloidea</taxon>
        <taxon>Ancylostomatidae</taxon>
        <taxon>Bunostominae</taxon>
        <taxon>Necator</taxon>
    </lineage>
</organism>
<dbReference type="PROSITE" id="PS50267">
    <property type="entry name" value="NA_NEUROTRAN_SYMP_3"/>
    <property type="match status" value="1"/>
</dbReference>
<protein>
    <recommendedName>
        <fullName evidence="11">Sodium:neurotransmitter symporter family protein</fullName>
    </recommendedName>
</protein>
<evidence type="ECO:0000256" key="6">
    <source>
        <dbReference type="ARBA" id="ARBA00023136"/>
    </source>
</evidence>
<evidence type="ECO:0000256" key="2">
    <source>
        <dbReference type="ARBA" id="ARBA00022448"/>
    </source>
</evidence>
<proteinExistence type="predicted"/>
<keyword evidence="5 8" id="KW-1133">Transmembrane helix</keyword>
<dbReference type="InterPro" id="IPR037272">
    <property type="entry name" value="SNS_sf"/>
</dbReference>
<feature type="transmembrane region" description="Helical" evidence="8">
    <location>
        <begin position="737"/>
        <end position="755"/>
    </location>
</feature>
<keyword evidence="6 8" id="KW-0472">Membrane</keyword>
<feature type="transmembrane region" description="Helical" evidence="8">
    <location>
        <begin position="544"/>
        <end position="564"/>
    </location>
</feature>
<feature type="transmembrane region" description="Helical" evidence="8">
    <location>
        <begin position="512"/>
        <end position="532"/>
    </location>
</feature>
<reference evidence="9 10" key="1">
    <citation type="submission" date="2023-08" db="EMBL/GenBank/DDBJ databases">
        <title>A Necator americanus chromosomal reference genome.</title>
        <authorList>
            <person name="Ilik V."/>
            <person name="Petrzelkova K.J."/>
            <person name="Pardy F."/>
            <person name="Fuh T."/>
            <person name="Niatou-Singa F.S."/>
            <person name="Gouil Q."/>
            <person name="Baker L."/>
            <person name="Ritchie M.E."/>
            <person name="Jex A.R."/>
            <person name="Gazzola D."/>
            <person name="Li H."/>
            <person name="Toshio Fujiwara R."/>
            <person name="Zhan B."/>
            <person name="Aroian R.V."/>
            <person name="Pafco B."/>
            <person name="Schwarz E.M."/>
        </authorList>
    </citation>
    <scope>NUCLEOTIDE SEQUENCE [LARGE SCALE GENOMIC DNA]</scope>
    <source>
        <strain evidence="9 10">Aroian</strain>
        <tissue evidence="9">Whole animal</tissue>
    </source>
</reference>
<dbReference type="EMBL" id="JAVFWL010000001">
    <property type="protein sequence ID" value="KAK6727385.1"/>
    <property type="molecule type" value="Genomic_DNA"/>
</dbReference>
<sequence length="919" mass="102338">MFISQSKRQGCGSTRCEIGIEGNNPDRQSPESGSAEAGAKKESASGEEKGEKSRSVEGGEKKGSASAEEKGAGSKEKGAEEKLIGSAEGRTQRAGSAEVGAEKRIGGSAEGRTQKGESVEGGEAAQYRRKSKSAEDGAGQEQKAKTKLVKSDELSVRSREQIKAGSAEGKGGEIRGKTSSVAKKVQDGMEQGKTAQKEGQQRGQTSKRSVSTEGKGQTFTASKSSEEKARKSRGASSDEYPYDSRTTASPRERERQQESLSESIESEDIVVLITEEDRDYMDRITIGKLSRAGIGQTFRWSKVTYYCVVVSYASSIDSIAMFNYCVARLGIYWMIPFLLSMYFVGFPLTYLELALGQYTHSSALTIFSRIAPISVGIGVSSLLMLIGSTIIGTDFMEVMITVFIESFDMFINELPFENCVASSSRSYCQSLARNCSLLQDPLHEVSHSDAFDHQKYEYMGIGDTCVTNAIKSWNYPLKEGAMEQKGFVNKLPIVHFAHSDYEDFEKLELTDWPHPFSLIITIGTFSFMAFLLSYRRRFVAWISYTYMALMFIVTITIFLVYSYISPPAFPASHVFDADLKLFNTETWLTAIILAVLVLRLGYGGMIFLGSQNQFHNDLATDAMVITAAVSFIYVSQAMLHILVRDSFMVEATSGDFVVFSSLLREANDFSVKANRAGSRLMSLYLGSFKTFRHLQAPMTALVSLFGIFAAFTSKVVRIEVLFSTVQDYIGIVPERETRISLMCLVCLFMSLFSLMCFCPRCHMLEISFETIVLPNAVLVILLGELFIVCGLYGTRRFFSNVSTMIMGKAMKHRYTRDDPISLIINMVTMLLWKAVIPVALLFSLYTYVIAPRTNIEDYDVLMHFLLLCPIPICALYKIFYSYIHKMNMARLFVPDADLWGPRSMGHRQLAEKNEKLVRV</sequence>
<evidence type="ECO:0000256" key="7">
    <source>
        <dbReference type="SAM" id="MobiDB-lite"/>
    </source>
</evidence>
<dbReference type="Proteomes" id="UP001303046">
    <property type="component" value="Unassembled WGS sequence"/>
</dbReference>
<keyword evidence="4" id="KW-0769">Symport</keyword>
<feature type="transmembrane region" description="Helical" evidence="8">
    <location>
        <begin position="370"/>
        <end position="391"/>
    </location>
</feature>
<feature type="transmembrane region" description="Helical" evidence="8">
    <location>
        <begin position="694"/>
        <end position="716"/>
    </location>
</feature>
<feature type="compositionally biased region" description="Polar residues" evidence="7">
    <location>
        <begin position="1"/>
        <end position="12"/>
    </location>
</feature>
<dbReference type="InterPro" id="IPR000175">
    <property type="entry name" value="Na/ntran_symport"/>
</dbReference>
<feature type="transmembrane region" description="Helical" evidence="8">
    <location>
        <begin position="622"/>
        <end position="643"/>
    </location>
</feature>
<keyword evidence="10" id="KW-1185">Reference proteome</keyword>
<evidence type="ECO:0008006" key="11">
    <source>
        <dbReference type="Google" id="ProtNLM"/>
    </source>
</evidence>
<evidence type="ECO:0000256" key="3">
    <source>
        <dbReference type="ARBA" id="ARBA00022692"/>
    </source>
</evidence>
<feature type="compositionally biased region" description="Polar residues" evidence="7">
    <location>
        <begin position="201"/>
        <end position="220"/>
    </location>
</feature>
<evidence type="ECO:0000256" key="8">
    <source>
        <dbReference type="SAM" id="Phobius"/>
    </source>
</evidence>
<feature type="transmembrane region" description="Helical" evidence="8">
    <location>
        <begin position="775"/>
        <end position="798"/>
    </location>
</feature>
<comment type="subcellular location">
    <subcellularLocation>
        <location evidence="1">Membrane</location>
        <topology evidence="1">Multi-pass membrane protein</topology>
    </subcellularLocation>
</comment>
<feature type="region of interest" description="Disordered" evidence="7">
    <location>
        <begin position="1"/>
        <end position="262"/>
    </location>
</feature>
<keyword evidence="3 8" id="KW-0812">Transmembrane</keyword>
<keyword evidence="2" id="KW-0813">Transport</keyword>
<evidence type="ECO:0000256" key="1">
    <source>
        <dbReference type="ARBA" id="ARBA00004141"/>
    </source>
</evidence>
<dbReference type="PANTHER" id="PTHR11616">
    <property type="entry name" value="SODIUM/CHLORIDE DEPENDENT TRANSPORTER"/>
    <property type="match status" value="1"/>
</dbReference>
<dbReference type="Pfam" id="PF00209">
    <property type="entry name" value="SNF"/>
    <property type="match status" value="2"/>
</dbReference>